<sequence length="74" mass="8150">MKRSGGLLEDKCGSRMHVTSSICSVVRMFEEVAADTRSRGRDCLVVMYRHGSKSVLDSKPDFAEDQSCIGPVAR</sequence>
<keyword evidence="2" id="KW-1185">Reference proteome</keyword>
<name>A0A4Y2BJ75_ARAVE</name>
<reference evidence="1 2" key="1">
    <citation type="journal article" date="2019" name="Sci. Rep.">
        <title>Orb-weaving spider Araneus ventricosus genome elucidates the spidroin gene catalogue.</title>
        <authorList>
            <person name="Kono N."/>
            <person name="Nakamura H."/>
            <person name="Ohtoshi R."/>
            <person name="Moran D.A.P."/>
            <person name="Shinohara A."/>
            <person name="Yoshida Y."/>
            <person name="Fujiwara M."/>
            <person name="Mori M."/>
            <person name="Tomita M."/>
            <person name="Arakawa K."/>
        </authorList>
    </citation>
    <scope>NUCLEOTIDE SEQUENCE [LARGE SCALE GENOMIC DNA]</scope>
</reference>
<gene>
    <name evidence="1" type="ORF">AVEN_35864_1</name>
</gene>
<accession>A0A4Y2BJ75</accession>
<dbReference type="Proteomes" id="UP000499080">
    <property type="component" value="Unassembled WGS sequence"/>
</dbReference>
<evidence type="ECO:0000313" key="2">
    <source>
        <dbReference type="Proteomes" id="UP000499080"/>
    </source>
</evidence>
<dbReference type="AlphaFoldDB" id="A0A4Y2BJ75"/>
<protein>
    <submittedName>
        <fullName evidence="1">Uncharacterized protein</fullName>
    </submittedName>
</protein>
<dbReference type="EMBL" id="BGPR01000085">
    <property type="protein sequence ID" value="GBL92332.1"/>
    <property type="molecule type" value="Genomic_DNA"/>
</dbReference>
<comment type="caution">
    <text evidence="1">The sequence shown here is derived from an EMBL/GenBank/DDBJ whole genome shotgun (WGS) entry which is preliminary data.</text>
</comment>
<organism evidence="1 2">
    <name type="scientific">Araneus ventricosus</name>
    <name type="common">Orbweaver spider</name>
    <name type="synonym">Epeira ventricosa</name>
    <dbReference type="NCBI Taxonomy" id="182803"/>
    <lineage>
        <taxon>Eukaryota</taxon>
        <taxon>Metazoa</taxon>
        <taxon>Ecdysozoa</taxon>
        <taxon>Arthropoda</taxon>
        <taxon>Chelicerata</taxon>
        <taxon>Arachnida</taxon>
        <taxon>Araneae</taxon>
        <taxon>Araneomorphae</taxon>
        <taxon>Entelegynae</taxon>
        <taxon>Araneoidea</taxon>
        <taxon>Araneidae</taxon>
        <taxon>Araneus</taxon>
    </lineage>
</organism>
<evidence type="ECO:0000313" key="1">
    <source>
        <dbReference type="EMBL" id="GBL92332.1"/>
    </source>
</evidence>
<proteinExistence type="predicted"/>